<dbReference type="Gene3D" id="1.10.10.10">
    <property type="entry name" value="Winged helix-like DNA-binding domain superfamily/Winged helix DNA-binding domain"/>
    <property type="match status" value="1"/>
</dbReference>
<evidence type="ECO:0000313" key="2">
    <source>
        <dbReference type="Proteomes" id="UP000326500"/>
    </source>
</evidence>
<reference evidence="1 2" key="1">
    <citation type="submission" date="2016-10" db="EMBL/GenBank/DDBJ databases">
        <authorList>
            <person name="Varghese N."/>
            <person name="Submissions S."/>
        </authorList>
    </citation>
    <scope>NUCLEOTIDE SEQUENCE [LARGE SCALE GENOMIC DNA]</scope>
    <source>
        <strain evidence="1 2">DSM 2373</strain>
    </source>
</reference>
<proteinExistence type="predicted"/>
<dbReference type="InterPro" id="IPR036388">
    <property type="entry name" value="WH-like_DNA-bd_sf"/>
</dbReference>
<keyword evidence="2" id="KW-1185">Reference proteome</keyword>
<name>A0A1G8YZD0_9EURY</name>
<dbReference type="EMBL" id="FNFT01000003">
    <property type="protein sequence ID" value="SDK08087.1"/>
    <property type="molecule type" value="Genomic_DNA"/>
</dbReference>
<gene>
    <name evidence="1" type="ORF">SAMN04488571_103281</name>
</gene>
<sequence>MTGCLDGRKKQVWDETGSTLTENQAKTILHLFRKGPDYVYSIAKETEIRQPTLQNIVGRLEEYGLISLYGKEKGDTGISRKNYSLTGLGWCAAAMLLLKQGGSPFAGERVAAVLNQGIARRADVFKPAGVRDDSLHGQLLDTLTEEPLRGGERGDTMFLEHWEEIIRIAEVYPNPPDFSTCMIWDQVGFFAKTPDLFLPRNDPRWVWYAALYYACSGVFGVYSQAGEKKINGAVFDVFFSSYLATGGCMTMQHPAWIPYCCEVLRAFDDLAEHMAAIFEVHLKFLEETREVYQNAMASLENVKTD</sequence>
<protein>
    <recommendedName>
        <fullName evidence="3">MarR family protein</fullName>
    </recommendedName>
</protein>
<dbReference type="CDD" id="cd00090">
    <property type="entry name" value="HTH_ARSR"/>
    <property type="match status" value="1"/>
</dbReference>
<dbReference type="InterPro" id="IPR011991">
    <property type="entry name" value="ArsR-like_HTH"/>
</dbReference>
<dbReference type="AlphaFoldDB" id="A0A1G8YZD0"/>
<accession>A0A1G8YZD0</accession>
<dbReference type="STRING" id="2200.GCA_001571405_00014"/>
<organism evidence="1 2">
    <name type="scientific">Methanoculleus thermophilus</name>
    <dbReference type="NCBI Taxonomy" id="2200"/>
    <lineage>
        <taxon>Archaea</taxon>
        <taxon>Methanobacteriati</taxon>
        <taxon>Methanobacteriota</taxon>
        <taxon>Stenosarchaea group</taxon>
        <taxon>Methanomicrobia</taxon>
        <taxon>Methanomicrobiales</taxon>
        <taxon>Methanomicrobiaceae</taxon>
        <taxon>Methanoculleus</taxon>
    </lineage>
</organism>
<evidence type="ECO:0000313" key="1">
    <source>
        <dbReference type="EMBL" id="SDK08087.1"/>
    </source>
</evidence>
<dbReference type="InterPro" id="IPR036390">
    <property type="entry name" value="WH_DNA-bd_sf"/>
</dbReference>
<dbReference type="Proteomes" id="UP000326500">
    <property type="component" value="Unassembled WGS sequence"/>
</dbReference>
<dbReference type="SUPFAM" id="SSF46785">
    <property type="entry name" value="Winged helix' DNA-binding domain"/>
    <property type="match status" value="1"/>
</dbReference>
<evidence type="ECO:0008006" key="3">
    <source>
        <dbReference type="Google" id="ProtNLM"/>
    </source>
</evidence>